<evidence type="ECO:0000256" key="11">
    <source>
        <dbReference type="ARBA" id="ARBA00023014"/>
    </source>
</evidence>
<keyword evidence="10 14" id="KW-0408">Iron</keyword>
<evidence type="ECO:0000256" key="14">
    <source>
        <dbReference type="PIRNR" id="PIRNR006439"/>
    </source>
</evidence>
<proteinExistence type="predicted"/>
<sequence>MLELCDKIEIILFHYLWLDGGLLMKKLMLGNEAVARGAYEAGVRVATAYPGTPSTEITESIAKYDEVYCEWSPNEKVALEVAIGSAIAGGRAICSMKHVGLNVAADPLFTVSYTGVNAGLVIMVADDPGMHSSQNEQDSRMYAKAAKVPMVEPADSRECKEYVKAAFEISEKFDTPVIFRLSTRISHSQSVVEIGEREDVPLKEYKKDPEKYVMMPAMARKRHVAVESRMAALAEFSNTTPLNRIEWGSTDIGVITSGIAYQYAREAFGDVSYLKLGMIYPLPDKLIKEFSEKVKVLYVIEELEPFFEEHIRKLGIKVIGKDLLPVTGEYSANLIREKVFGKQIGGKKIEGVQVPVRPPVMCPGCPHRGMFYVLNKLKLTVSGDIGCYTLGALPPTQAMDTCICMGASIGAAHGMEKARGREFRTKTVAILGDSTFVHSGITGLIDVVYNKGNSTVIILDNSITGMTGHQHNPTTGFTIKGEPTKQVDLVKLCNAVGIDRVKVVDPFNIKEFEKTVKEEIEADEPSVIISQRPCALLKHVKFEGPHRIVIEKCRKCKMCMRIGCPAIVDMGDHIEINDALCVGCGLCSKVCNFDAIEKAGE</sequence>
<dbReference type="Gene3D" id="3.30.70.20">
    <property type="match status" value="1"/>
</dbReference>
<organism evidence="17 18">
    <name type="scientific">Acetivibrio thermocellus (strain ATCC 27405 / DSM 1237 / JCM 9322 / NBRC 103400 / NCIMB 10682 / NRRL B-4536 / VPI 7372)</name>
    <name type="common">Clostridium thermocellum</name>
    <dbReference type="NCBI Taxonomy" id="203119"/>
    <lineage>
        <taxon>Bacteria</taxon>
        <taxon>Bacillati</taxon>
        <taxon>Bacillota</taxon>
        <taxon>Clostridia</taxon>
        <taxon>Eubacteriales</taxon>
        <taxon>Oscillospiraceae</taxon>
        <taxon>Acetivibrio</taxon>
    </lineage>
</organism>
<dbReference type="PANTHER" id="PTHR43710:SF5">
    <property type="entry name" value="INDOLEPYRUVATE FERREDOXIN OXIDOREDUCTASE ALPHA SUBUNIT"/>
    <property type="match status" value="1"/>
</dbReference>
<dbReference type="EMBL" id="CP000568">
    <property type="protein sequence ID" value="ABN51848.1"/>
    <property type="molecule type" value="Genomic_DNA"/>
</dbReference>
<protein>
    <recommendedName>
        <fullName evidence="4 14">Indolepyruvate oxidoreductase subunit IorA</fullName>
        <shortName evidence="14">IOR</shortName>
        <ecNumber evidence="3 14">1.2.7.8</ecNumber>
    </recommendedName>
    <alternativeName>
        <fullName evidence="12 14">Indolepyruvate ferredoxin oxidoreductase subunit alpha</fullName>
    </alternativeName>
</protein>
<dbReference type="eggNOG" id="COG4231">
    <property type="taxonomic scope" value="Bacteria"/>
</dbReference>
<evidence type="ECO:0000256" key="2">
    <source>
        <dbReference type="ARBA" id="ARBA00011238"/>
    </source>
</evidence>
<dbReference type="Pfam" id="PF00037">
    <property type="entry name" value="Fer4"/>
    <property type="match status" value="1"/>
</dbReference>
<keyword evidence="7 14" id="KW-0479">Metal-binding</keyword>
<dbReference type="PROSITE" id="PS51379">
    <property type="entry name" value="4FE4S_FER_2"/>
    <property type="match status" value="1"/>
</dbReference>
<feature type="binding site" evidence="15">
    <location>
        <position position="581"/>
    </location>
    <ligand>
        <name>[4Fe-4S] cluster</name>
        <dbReference type="ChEBI" id="CHEBI:49883"/>
        <label>2</label>
    </ligand>
</feature>
<evidence type="ECO:0000313" key="17">
    <source>
        <dbReference type="EMBL" id="ABN51848.1"/>
    </source>
</evidence>
<dbReference type="SUPFAM" id="SSF54862">
    <property type="entry name" value="4Fe-4S ferredoxins"/>
    <property type="match status" value="1"/>
</dbReference>
<feature type="domain" description="4Fe-4S ferredoxin-type" evidence="16">
    <location>
        <begin position="572"/>
        <end position="601"/>
    </location>
</feature>
<evidence type="ECO:0000256" key="6">
    <source>
        <dbReference type="ARBA" id="ARBA00022485"/>
    </source>
</evidence>
<dbReference type="GO" id="GO:0030976">
    <property type="term" value="F:thiamine pyrophosphate binding"/>
    <property type="evidence" value="ECO:0007669"/>
    <property type="project" value="InterPro"/>
</dbReference>
<dbReference type="PIRSF" id="PIRSF006439">
    <property type="entry name" value="Indolepyruvate_ferr_oxidored"/>
    <property type="match status" value="1"/>
</dbReference>
<evidence type="ECO:0000256" key="1">
    <source>
        <dbReference type="ARBA" id="ARBA00002995"/>
    </source>
</evidence>
<dbReference type="GO" id="GO:0043805">
    <property type="term" value="F:indolepyruvate ferredoxin oxidoreductase activity"/>
    <property type="evidence" value="ECO:0007669"/>
    <property type="project" value="UniProtKB-UniRule"/>
</dbReference>
<evidence type="ECO:0000256" key="5">
    <source>
        <dbReference type="ARBA" id="ARBA00022448"/>
    </source>
</evidence>
<evidence type="ECO:0000256" key="10">
    <source>
        <dbReference type="ARBA" id="ARBA00023004"/>
    </source>
</evidence>
<evidence type="ECO:0000256" key="15">
    <source>
        <dbReference type="PIRSR" id="PIRSR006439-50"/>
    </source>
</evidence>
<feature type="binding site" evidence="15">
    <location>
        <position position="556"/>
    </location>
    <ligand>
        <name>[4Fe-4S] cluster</name>
        <dbReference type="ChEBI" id="CHEBI:49883"/>
        <label>1</label>
    </ligand>
</feature>
<dbReference type="InterPro" id="IPR009014">
    <property type="entry name" value="Transketo_C/PFOR_II"/>
</dbReference>
<dbReference type="Gene3D" id="3.40.50.970">
    <property type="match status" value="2"/>
</dbReference>
<dbReference type="CDD" id="cd02008">
    <property type="entry name" value="TPP_IOR_alpha"/>
    <property type="match status" value="1"/>
</dbReference>
<evidence type="ECO:0000259" key="16">
    <source>
        <dbReference type="PROSITE" id="PS51379"/>
    </source>
</evidence>
<gene>
    <name evidence="17" type="ordered locus">Cthe_0613</name>
</gene>
<keyword evidence="18" id="KW-1185">Reference proteome</keyword>
<dbReference type="InterPro" id="IPR002880">
    <property type="entry name" value="Pyrv_Fd/Flavodoxin_OxRdtase_N"/>
</dbReference>
<dbReference type="Proteomes" id="UP000002145">
    <property type="component" value="Chromosome"/>
</dbReference>
<evidence type="ECO:0000256" key="9">
    <source>
        <dbReference type="ARBA" id="ARBA00023002"/>
    </source>
</evidence>
<dbReference type="GO" id="GO:0046872">
    <property type="term" value="F:metal ion binding"/>
    <property type="evidence" value="ECO:0007669"/>
    <property type="project" value="UniProtKB-UniRule"/>
</dbReference>
<name>A3DD19_ACET2</name>
<keyword evidence="6 14" id="KW-0004">4Fe-4S</keyword>
<keyword evidence="9 14" id="KW-0560">Oxidoreductase</keyword>
<reference evidence="17 18" key="2">
    <citation type="journal article" date="2013" name="Biotechnol. Biofuels">
        <title>Global transcriptome analysis of Clostridium thermocellum ATCC 27405 during growth on dilute acid pretreated Populus and switchgrass.</title>
        <authorList>
            <person name="Wilson C.M."/>
            <person name="Rodriguez M.Jr."/>
            <person name="Johnson C.M."/>
            <person name="Martin S.L."/>
            <person name="Chu T.M."/>
            <person name="Wolfinger R.D."/>
            <person name="Hauser L.J."/>
            <person name="Land M.L."/>
            <person name="Klingeman D.M."/>
            <person name="Syed M.H."/>
            <person name="Ragauskas A.J."/>
            <person name="Tschaplinski T.J."/>
            <person name="Mielenz J.R."/>
            <person name="Brown S.D."/>
        </authorList>
    </citation>
    <scope>NUCLEOTIDE SEQUENCE [LARGE SCALE GENOMIC DNA]</scope>
    <source>
        <strain evidence="18">ATCC 27405 / DSM 1237 / JCM 9322 / NBRC 103400 / NCIMB 10682 / NRRL B-4536 / VPI 7372</strain>
    </source>
</reference>
<keyword evidence="8 14" id="KW-0249">Electron transport</keyword>
<dbReference type="AlphaFoldDB" id="A3DD19"/>
<dbReference type="STRING" id="203119.Cthe_0613"/>
<dbReference type="InterPro" id="IPR011766">
    <property type="entry name" value="TPP_enzyme_TPP-bd"/>
</dbReference>
<accession>A3DD19</accession>
<evidence type="ECO:0000256" key="7">
    <source>
        <dbReference type="ARBA" id="ARBA00022723"/>
    </source>
</evidence>
<dbReference type="InterPro" id="IPR029061">
    <property type="entry name" value="THDP-binding"/>
</dbReference>
<dbReference type="NCBIfam" id="TIGR03336">
    <property type="entry name" value="IOR_alpha"/>
    <property type="match status" value="1"/>
</dbReference>
<dbReference type="FunFam" id="3.40.50.970:FF:000039">
    <property type="entry name" value="Indolepyruvate oxidoreductase subunit IorA"/>
    <property type="match status" value="1"/>
</dbReference>
<comment type="function">
    <text evidence="1 14">Catalyzes the ferredoxin-dependent oxidative decarboxylation of arylpyruvates.</text>
</comment>
<evidence type="ECO:0000256" key="12">
    <source>
        <dbReference type="ARBA" id="ARBA00030514"/>
    </source>
</evidence>
<feature type="binding site" evidence="15">
    <location>
        <position position="587"/>
    </location>
    <ligand>
        <name>[4Fe-4S] cluster</name>
        <dbReference type="ChEBI" id="CHEBI:49883"/>
        <label>2</label>
    </ligand>
</feature>
<feature type="binding site" evidence="15">
    <location>
        <position position="564"/>
    </location>
    <ligand>
        <name>[4Fe-4S] cluster</name>
        <dbReference type="ChEBI" id="CHEBI:49883"/>
        <label>2</label>
    </ligand>
</feature>
<comment type="catalytic activity">
    <reaction evidence="13 14">
        <text>indole-3-pyruvate + 2 oxidized [2Fe-2S]-[ferredoxin] + CoA = (indol-3-yl)acetyl-CoA + 2 reduced [2Fe-2S]-[ferredoxin] + CO2 + H(+)</text>
        <dbReference type="Rhea" id="RHEA:12645"/>
        <dbReference type="Rhea" id="RHEA-COMP:10000"/>
        <dbReference type="Rhea" id="RHEA-COMP:10001"/>
        <dbReference type="ChEBI" id="CHEBI:15378"/>
        <dbReference type="ChEBI" id="CHEBI:16526"/>
        <dbReference type="ChEBI" id="CHEBI:17640"/>
        <dbReference type="ChEBI" id="CHEBI:33737"/>
        <dbReference type="ChEBI" id="CHEBI:33738"/>
        <dbReference type="ChEBI" id="CHEBI:57271"/>
        <dbReference type="ChEBI" id="CHEBI:57287"/>
        <dbReference type="EC" id="1.2.7.8"/>
    </reaction>
</comment>
<feature type="binding site" evidence="15">
    <location>
        <position position="584"/>
    </location>
    <ligand>
        <name>[4Fe-4S] cluster</name>
        <dbReference type="ChEBI" id="CHEBI:49883"/>
        <label>2</label>
    </ligand>
</feature>
<dbReference type="EC" id="1.2.7.8" evidence="3 14"/>
<dbReference type="Pfam" id="PF02775">
    <property type="entry name" value="TPP_enzyme_C"/>
    <property type="match status" value="1"/>
</dbReference>
<comment type="subunit">
    <text evidence="2">Heterodimer of the IorA and IorB subunits.</text>
</comment>
<dbReference type="SUPFAM" id="SSF52518">
    <property type="entry name" value="Thiamin diphosphate-binding fold (THDP-binding)"/>
    <property type="match status" value="2"/>
</dbReference>
<dbReference type="InterPro" id="IPR017721">
    <property type="entry name" value="IorA"/>
</dbReference>
<dbReference type="KEGG" id="cth:Cthe_0613"/>
<feature type="binding site" evidence="15">
    <location>
        <position position="591"/>
    </location>
    <ligand>
        <name>[4Fe-4S] cluster</name>
        <dbReference type="ChEBI" id="CHEBI:49883"/>
        <label>1</label>
    </ligand>
</feature>
<dbReference type="CDD" id="cd07034">
    <property type="entry name" value="TPP_PYR_PFOR_IOR-alpha_like"/>
    <property type="match status" value="1"/>
</dbReference>
<dbReference type="GO" id="GO:0051539">
    <property type="term" value="F:4 iron, 4 sulfur cluster binding"/>
    <property type="evidence" value="ECO:0007669"/>
    <property type="project" value="UniProtKB-UniRule"/>
</dbReference>
<dbReference type="InterPro" id="IPR045025">
    <property type="entry name" value="HACL1-like"/>
</dbReference>
<keyword evidence="5 14" id="KW-0813">Transport</keyword>
<feature type="binding site" evidence="15">
    <location>
        <position position="553"/>
    </location>
    <ligand>
        <name>[4Fe-4S] cluster</name>
        <dbReference type="ChEBI" id="CHEBI:49883"/>
        <label>1</label>
    </ligand>
</feature>
<evidence type="ECO:0000313" key="18">
    <source>
        <dbReference type="Proteomes" id="UP000002145"/>
    </source>
</evidence>
<keyword evidence="11 14" id="KW-0411">Iron-sulfur</keyword>
<evidence type="ECO:0000256" key="13">
    <source>
        <dbReference type="ARBA" id="ARBA00048332"/>
    </source>
</evidence>
<dbReference type="Pfam" id="PF01855">
    <property type="entry name" value="POR_N"/>
    <property type="match status" value="1"/>
</dbReference>
<dbReference type="HOGENOM" id="CLU_017727_0_0_9"/>
<evidence type="ECO:0000256" key="8">
    <source>
        <dbReference type="ARBA" id="ARBA00022982"/>
    </source>
</evidence>
<evidence type="ECO:0000256" key="4">
    <source>
        <dbReference type="ARBA" id="ARBA00017710"/>
    </source>
</evidence>
<reference evidence="18" key="1">
    <citation type="submission" date="2007-02" db="EMBL/GenBank/DDBJ databases">
        <title>Complete sequence of Clostridium thermocellum ATCC 27405.</title>
        <authorList>
            <consortium name="US DOE Joint Genome Institute"/>
            <person name="Copeland A."/>
            <person name="Lucas S."/>
            <person name="Lapidus A."/>
            <person name="Barry K."/>
            <person name="Detter J.C."/>
            <person name="Glavina del Rio T."/>
            <person name="Hammon N."/>
            <person name="Israni S."/>
            <person name="Dalin E."/>
            <person name="Tice H."/>
            <person name="Pitluck S."/>
            <person name="Chertkov O."/>
            <person name="Brettin T."/>
            <person name="Bruce D."/>
            <person name="Han C."/>
            <person name="Tapia R."/>
            <person name="Gilna P."/>
            <person name="Schmutz J."/>
            <person name="Larimer F."/>
            <person name="Land M."/>
            <person name="Hauser L."/>
            <person name="Kyrpides N."/>
            <person name="Mikhailova N."/>
            <person name="Wu J.H.D."/>
            <person name="Newcomb M."/>
            <person name="Richardson P."/>
        </authorList>
    </citation>
    <scope>NUCLEOTIDE SEQUENCE [LARGE SCALE GENOMIC DNA]</scope>
    <source>
        <strain evidence="18">ATCC 27405 / DSM 1237 / JCM 9322 / NBRC 103400 / NCIMB 10682 / NRRL B-4536 / VPI 7372</strain>
    </source>
</reference>
<dbReference type="SUPFAM" id="SSF52922">
    <property type="entry name" value="TK C-terminal domain-like"/>
    <property type="match status" value="1"/>
</dbReference>
<dbReference type="InterPro" id="IPR017896">
    <property type="entry name" value="4Fe4S_Fe-S-bd"/>
</dbReference>
<dbReference type="PANTHER" id="PTHR43710">
    <property type="entry name" value="2-HYDROXYACYL-COA LYASE"/>
    <property type="match status" value="1"/>
</dbReference>
<evidence type="ECO:0000256" key="3">
    <source>
        <dbReference type="ARBA" id="ARBA00012812"/>
    </source>
</evidence>
<comment type="cofactor">
    <cofactor evidence="14 15">
        <name>[4Fe-4S] cluster</name>
        <dbReference type="ChEBI" id="CHEBI:49883"/>
    </cofactor>
    <text evidence="14 15">Binds 2 [4Fe-4S] clusters. In this family the first cluster has a non-standard and varying [4Fe-4S] binding motif CX(2)CX(2)CX(4-5)CP.</text>
</comment>
<feature type="binding site" evidence="15">
    <location>
        <position position="559"/>
    </location>
    <ligand>
        <name>[4Fe-4S] cluster</name>
        <dbReference type="ChEBI" id="CHEBI:49883"/>
        <label>1</label>
    </ligand>
</feature>